<name>A0A455SP63_9CHLR</name>
<dbReference type="AlphaFoldDB" id="A0A455SP63"/>
<sequence>MTQNSEVTRLLAQISEEYEAAQRGLSGLAQGTSQHTFITKRMEQIANLHNRLRELVGEKAMALIVKQLEGQHEQRKNTR</sequence>
<accession>A0A455SP63</accession>
<gene>
    <name evidence="1" type="ORF">KTC_48440</name>
    <name evidence="2" type="ORF">KTC_49090</name>
    <name evidence="3" type="ORF">KTC_49740</name>
</gene>
<dbReference type="EMBL" id="AP019376">
    <property type="protein sequence ID" value="BBH90223.1"/>
    <property type="molecule type" value="Genomic_DNA"/>
</dbReference>
<protein>
    <submittedName>
        <fullName evidence="3">Uncharacterized protein</fullName>
    </submittedName>
</protein>
<reference evidence="3" key="1">
    <citation type="submission" date="2018-12" db="EMBL/GenBank/DDBJ databases">
        <title>Novel natural products biosynthetic potential of the class Ktedonobacteria.</title>
        <authorList>
            <person name="Zheng Y."/>
            <person name="Saitou A."/>
            <person name="Wang C.M."/>
            <person name="Toyoda A."/>
            <person name="Minakuchi Y."/>
            <person name="Sekiguchi Y."/>
            <person name="Ueda K."/>
            <person name="Takano H."/>
            <person name="Sakai Y."/>
            <person name="Yokota A."/>
            <person name="Yabe S."/>
        </authorList>
    </citation>
    <scope>NUCLEOTIDE SEQUENCE</scope>
    <source>
        <strain evidence="3">COM3</strain>
    </source>
</reference>
<evidence type="ECO:0000313" key="1">
    <source>
        <dbReference type="EMBL" id="BBH90093.1"/>
    </source>
</evidence>
<proteinExistence type="predicted"/>
<dbReference type="EMBL" id="AP019376">
    <property type="protein sequence ID" value="BBH90093.1"/>
    <property type="molecule type" value="Genomic_DNA"/>
</dbReference>
<evidence type="ECO:0000313" key="3">
    <source>
        <dbReference type="EMBL" id="BBH90223.1"/>
    </source>
</evidence>
<organism evidence="3">
    <name type="scientific">Thermosporothrix sp. COM3</name>
    <dbReference type="NCBI Taxonomy" id="2490863"/>
    <lineage>
        <taxon>Bacteria</taxon>
        <taxon>Bacillati</taxon>
        <taxon>Chloroflexota</taxon>
        <taxon>Ktedonobacteria</taxon>
        <taxon>Ktedonobacterales</taxon>
        <taxon>Thermosporotrichaceae</taxon>
        <taxon>Thermosporothrix</taxon>
    </lineage>
</organism>
<evidence type="ECO:0000313" key="2">
    <source>
        <dbReference type="EMBL" id="BBH90158.1"/>
    </source>
</evidence>
<dbReference type="EMBL" id="AP019376">
    <property type="protein sequence ID" value="BBH90158.1"/>
    <property type="molecule type" value="Genomic_DNA"/>
</dbReference>